<organism evidence="9 10">
    <name type="scientific">Leptolinea tardivitalis</name>
    <dbReference type="NCBI Taxonomy" id="229920"/>
    <lineage>
        <taxon>Bacteria</taxon>
        <taxon>Bacillati</taxon>
        <taxon>Chloroflexota</taxon>
        <taxon>Anaerolineae</taxon>
        <taxon>Anaerolineales</taxon>
        <taxon>Anaerolineaceae</taxon>
        <taxon>Leptolinea</taxon>
    </lineage>
</organism>
<sequence>MNRYRFFEVFLSVLTGIAGSLIFSSQYLHIWAYSPVHGGALFVGSAIVLTFVTFFLFYHVNNLAVRKINRNERAVLTAAILIMSGLIILVIPLPHRMTPDQMQVIEIKPLNTETDKPVLIEEIKINSNPQPLSNYLPSSGWQDTFYGVESQPGTSTPFVIKKNEELSRDVEVLLAKGPDYGQVSIRLNWDEQVVDLQQEKNAEVVISLPDKENPELWAVIYSVCYWLLLFGLIYTGSLMAFSSETLRKIASFLEEKSQTVFFWLILGFLFWFGIAYVQSVFLNPSNEMQNGNFLPAIRPIGTDLNFILDAAKSVTSGGSPYAGANKYPPLAALLFIPLSLMDKRSAYRIILVLTYLSYIVVTLIIPYVLSGKKKLPAFASFLFAIGFFSYGLSFEIERGQFNLIAICCALLAVTIFHKSRKYRWLAYILITIAIQLKLYPAIFVLFLIDDWKNWKRTLFRWSVLGIANISLIFVLGLDTGVEYFHQVSSIVNSSGKSDWPGNHSIQGFLNFCNFYLDLSPHLMRGLEIALQIVVLTIVLHCFDHAWRRTNFKDPTLFLACTITALVLPALSHDYTLSYLTGPVIYFCMEIDDELSEDRFAHNQTHTWITSLLLALFAFSFTGTYFSYMLKPFILHEQFPLLLVLLGSSVLLSFHVVRTETIPVIVKNKMTVYRKRLAYVFLHIHSRTIHF</sequence>
<gene>
    <name evidence="9" type="ORF">ADM99_04780</name>
</gene>
<keyword evidence="10" id="KW-1185">Reference proteome</keyword>
<comment type="subcellular location">
    <subcellularLocation>
        <location evidence="1">Cell membrane</location>
        <topology evidence="1">Multi-pass membrane protein</topology>
    </subcellularLocation>
</comment>
<reference evidence="9 10" key="1">
    <citation type="submission" date="2015-07" db="EMBL/GenBank/DDBJ databases">
        <title>Genome sequence of Leptolinea tardivitalis DSM 16556.</title>
        <authorList>
            <person name="Hemp J."/>
            <person name="Ward L.M."/>
            <person name="Pace L.A."/>
            <person name="Fischer W.W."/>
        </authorList>
    </citation>
    <scope>NUCLEOTIDE SEQUENCE [LARGE SCALE GENOMIC DNA]</scope>
    <source>
        <strain evidence="9 10">YMTK-2</strain>
    </source>
</reference>
<dbReference type="Pfam" id="PF09594">
    <property type="entry name" value="GT87"/>
    <property type="match status" value="1"/>
</dbReference>
<feature type="transmembrane region" description="Helical" evidence="8">
    <location>
        <begin position="349"/>
        <end position="369"/>
    </location>
</feature>
<keyword evidence="3" id="KW-0808">Transferase</keyword>
<evidence type="ECO:0000313" key="9">
    <source>
        <dbReference type="EMBL" id="KPL73494.1"/>
    </source>
</evidence>
<feature type="transmembrane region" description="Helical" evidence="8">
    <location>
        <begin position="261"/>
        <end position="281"/>
    </location>
</feature>
<evidence type="ECO:0000256" key="8">
    <source>
        <dbReference type="SAM" id="Phobius"/>
    </source>
</evidence>
<keyword evidence="2" id="KW-1003">Cell membrane</keyword>
<feature type="transmembrane region" description="Helical" evidence="8">
    <location>
        <begin position="218"/>
        <end position="241"/>
    </location>
</feature>
<dbReference type="GO" id="GO:0005886">
    <property type="term" value="C:plasma membrane"/>
    <property type="evidence" value="ECO:0007669"/>
    <property type="project" value="UniProtKB-SubCell"/>
</dbReference>
<keyword evidence="4 8" id="KW-0812">Transmembrane</keyword>
<comment type="similarity">
    <text evidence="7">Belongs to the glycosyltransferase 87 family.</text>
</comment>
<dbReference type="EMBL" id="LGCK01000006">
    <property type="protein sequence ID" value="KPL73494.1"/>
    <property type="molecule type" value="Genomic_DNA"/>
</dbReference>
<keyword evidence="5 8" id="KW-1133">Transmembrane helix</keyword>
<feature type="transmembrane region" description="Helical" evidence="8">
    <location>
        <begin position="424"/>
        <end position="446"/>
    </location>
</feature>
<feature type="transmembrane region" description="Helical" evidence="8">
    <location>
        <begin position="375"/>
        <end position="394"/>
    </location>
</feature>
<comment type="caution">
    <text evidence="9">The sequence shown here is derived from an EMBL/GenBank/DDBJ whole genome shotgun (WGS) entry which is preliminary data.</text>
</comment>
<evidence type="ECO:0000256" key="3">
    <source>
        <dbReference type="ARBA" id="ARBA00022679"/>
    </source>
</evidence>
<feature type="transmembrane region" description="Helical" evidence="8">
    <location>
        <begin position="522"/>
        <end position="542"/>
    </location>
</feature>
<feature type="transmembrane region" description="Helical" evidence="8">
    <location>
        <begin position="7"/>
        <end position="28"/>
    </location>
</feature>
<protein>
    <submittedName>
        <fullName evidence="9">Uncharacterized protein</fullName>
    </submittedName>
</protein>
<dbReference type="InterPro" id="IPR018584">
    <property type="entry name" value="GT87"/>
</dbReference>
<evidence type="ECO:0000256" key="4">
    <source>
        <dbReference type="ARBA" id="ARBA00022692"/>
    </source>
</evidence>
<proteinExistence type="inferred from homology"/>
<dbReference type="OrthoDB" id="9774600at2"/>
<dbReference type="GO" id="GO:0016758">
    <property type="term" value="F:hexosyltransferase activity"/>
    <property type="evidence" value="ECO:0007669"/>
    <property type="project" value="InterPro"/>
</dbReference>
<feature type="transmembrane region" description="Helical" evidence="8">
    <location>
        <begin position="458"/>
        <end position="477"/>
    </location>
</feature>
<dbReference type="Proteomes" id="UP000050430">
    <property type="component" value="Unassembled WGS sequence"/>
</dbReference>
<evidence type="ECO:0000256" key="1">
    <source>
        <dbReference type="ARBA" id="ARBA00004651"/>
    </source>
</evidence>
<evidence type="ECO:0000256" key="5">
    <source>
        <dbReference type="ARBA" id="ARBA00022989"/>
    </source>
</evidence>
<feature type="transmembrane region" description="Helical" evidence="8">
    <location>
        <begin position="401"/>
        <end position="418"/>
    </location>
</feature>
<evidence type="ECO:0000256" key="6">
    <source>
        <dbReference type="ARBA" id="ARBA00023136"/>
    </source>
</evidence>
<feature type="transmembrane region" description="Helical" evidence="8">
    <location>
        <begin position="638"/>
        <end position="656"/>
    </location>
</feature>
<name>A0A0P6X209_9CHLR</name>
<evidence type="ECO:0000313" key="10">
    <source>
        <dbReference type="Proteomes" id="UP000050430"/>
    </source>
</evidence>
<keyword evidence="6 8" id="KW-0472">Membrane</keyword>
<evidence type="ECO:0000256" key="2">
    <source>
        <dbReference type="ARBA" id="ARBA00022475"/>
    </source>
</evidence>
<feature type="transmembrane region" description="Helical" evidence="8">
    <location>
        <begin position="40"/>
        <end position="61"/>
    </location>
</feature>
<evidence type="ECO:0000256" key="7">
    <source>
        <dbReference type="ARBA" id="ARBA00024033"/>
    </source>
</evidence>
<accession>A0A0P6X209</accession>
<feature type="transmembrane region" description="Helical" evidence="8">
    <location>
        <begin position="607"/>
        <end position="626"/>
    </location>
</feature>
<feature type="transmembrane region" description="Helical" evidence="8">
    <location>
        <begin position="73"/>
        <end position="93"/>
    </location>
</feature>
<dbReference type="AlphaFoldDB" id="A0A0P6X209"/>
<dbReference type="RefSeq" id="WP_062421969.1">
    <property type="nucleotide sequence ID" value="NZ_BBYA01000009.1"/>
</dbReference>